<dbReference type="EMBL" id="CAMPGE010018291">
    <property type="protein sequence ID" value="CAI2376723.1"/>
    <property type="molecule type" value="Genomic_DNA"/>
</dbReference>
<feature type="transmembrane region" description="Helical" evidence="1">
    <location>
        <begin position="44"/>
        <end position="64"/>
    </location>
</feature>
<keyword evidence="1" id="KW-1133">Transmembrane helix</keyword>
<proteinExistence type="predicted"/>
<gene>
    <name evidence="2" type="ORF">ECRASSUSDP1_LOCUS18096</name>
</gene>
<sequence>MGASRLLGRRSESSCFFIENLKPQLEKALCNMKLSGHTLSSFKYWLLTFTDMGLYGACLIIGGVSLRNLLRSLRICNYLVRCNFMLNERWGLLICREAESAILEARHYFIQLTHSISCTKVLNHACVLLYG</sequence>
<evidence type="ECO:0000313" key="2">
    <source>
        <dbReference type="EMBL" id="CAI2376723.1"/>
    </source>
</evidence>
<name>A0AAD1XPK0_EUPCR</name>
<keyword evidence="1" id="KW-0472">Membrane</keyword>
<accession>A0AAD1XPK0</accession>
<evidence type="ECO:0000256" key="1">
    <source>
        <dbReference type="SAM" id="Phobius"/>
    </source>
</evidence>
<keyword evidence="1" id="KW-0812">Transmembrane</keyword>
<protein>
    <submittedName>
        <fullName evidence="2">Uncharacterized protein</fullName>
    </submittedName>
</protein>
<dbReference type="AlphaFoldDB" id="A0AAD1XPK0"/>
<evidence type="ECO:0000313" key="3">
    <source>
        <dbReference type="Proteomes" id="UP001295684"/>
    </source>
</evidence>
<comment type="caution">
    <text evidence="2">The sequence shown here is derived from an EMBL/GenBank/DDBJ whole genome shotgun (WGS) entry which is preliminary data.</text>
</comment>
<dbReference type="Proteomes" id="UP001295684">
    <property type="component" value="Unassembled WGS sequence"/>
</dbReference>
<reference evidence="2" key="1">
    <citation type="submission" date="2023-07" db="EMBL/GenBank/DDBJ databases">
        <authorList>
            <consortium name="AG Swart"/>
            <person name="Singh M."/>
            <person name="Singh A."/>
            <person name="Seah K."/>
            <person name="Emmerich C."/>
        </authorList>
    </citation>
    <scope>NUCLEOTIDE SEQUENCE</scope>
    <source>
        <strain evidence="2">DP1</strain>
    </source>
</reference>
<keyword evidence="3" id="KW-1185">Reference proteome</keyword>
<organism evidence="2 3">
    <name type="scientific">Euplotes crassus</name>
    <dbReference type="NCBI Taxonomy" id="5936"/>
    <lineage>
        <taxon>Eukaryota</taxon>
        <taxon>Sar</taxon>
        <taxon>Alveolata</taxon>
        <taxon>Ciliophora</taxon>
        <taxon>Intramacronucleata</taxon>
        <taxon>Spirotrichea</taxon>
        <taxon>Hypotrichia</taxon>
        <taxon>Euplotida</taxon>
        <taxon>Euplotidae</taxon>
        <taxon>Moneuplotes</taxon>
    </lineage>
</organism>